<comment type="catalytic activity">
    <reaction evidence="1">
        <text>ATP + protein L-histidine = ADP + protein N-phospho-L-histidine.</text>
        <dbReference type="EC" id="2.7.13.3"/>
    </reaction>
</comment>
<evidence type="ECO:0000256" key="6">
    <source>
        <dbReference type="ARBA" id="ARBA00023012"/>
    </source>
</evidence>
<evidence type="ECO:0000259" key="10">
    <source>
        <dbReference type="PROSITE" id="PS50110"/>
    </source>
</evidence>
<dbReference type="CDD" id="cd00130">
    <property type="entry name" value="PAS"/>
    <property type="match status" value="1"/>
</dbReference>
<dbReference type="FunFam" id="3.30.565.10:FF:000006">
    <property type="entry name" value="Sensor histidine kinase WalK"/>
    <property type="match status" value="1"/>
</dbReference>
<dbReference type="FunFam" id="1.10.287.130:FF:000001">
    <property type="entry name" value="Two-component sensor histidine kinase"/>
    <property type="match status" value="1"/>
</dbReference>
<dbReference type="SUPFAM" id="SSF55785">
    <property type="entry name" value="PYP-like sensor domain (PAS domain)"/>
    <property type="match status" value="1"/>
</dbReference>
<feature type="domain" description="PAS" evidence="11">
    <location>
        <begin position="11"/>
        <end position="85"/>
    </location>
</feature>
<accession>A0A5K7XA08</accession>
<reference evidence="14" key="1">
    <citation type="submission" date="2019-10" db="EMBL/GenBank/DDBJ databases">
        <title>Lacipirellula parvula gen. nov., sp. nov., representing a lineage of planctomycetes widespread in freshwater anoxic habitats, and description of the family Lacipirellulaceae.</title>
        <authorList>
            <person name="Dedysh S.N."/>
            <person name="Kulichevskaya I.S."/>
            <person name="Beletsky A.V."/>
            <person name="Rakitin A.L."/>
            <person name="Mardanov A.V."/>
            <person name="Ivanova A.A."/>
            <person name="Saltykova V.X."/>
            <person name="Rijpstra W.I.C."/>
            <person name="Sinninghe Damste J.S."/>
            <person name="Ravin N.V."/>
        </authorList>
    </citation>
    <scope>NUCLEOTIDE SEQUENCE [LARGE SCALE GENOMIC DNA]</scope>
    <source>
        <strain evidence="14">PX69</strain>
    </source>
</reference>
<dbReference type="InterPro" id="IPR001789">
    <property type="entry name" value="Sig_transdc_resp-reg_receiver"/>
</dbReference>
<dbReference type="InterPro" id="IPR005467">
    <property type="entry name" value="His_kinase_dom"/>
</dbReference>
<dbReference type="CDD" id="cd00075">
    <property type="entry name" value="HATPase"/>
    <property type="match status" value="1"/>
</dbReference>
<evidence type="ECO:0000256" key="3">
    <source>
        <dbReference type="ARBA" id="ARBA00022553"/>
    </source>
</evidence>
<dbReference type="Gene3D" id="3.30.450.20">
    <property type="entry name" value="PAS domain"/>
    <property type="match status" value="1"/>
</dbReference>
<dbReference type="InterPro" id="IPR000014">
    <property type="entry name" value="PAS"/>
</dbReference>
<name>A0A5K7XA08_9BACT</name>
<dbReference type="GO" id="GO:0000155">
    <property type="term" value="F:phosphorelay sensor kinase activity"/>
    <property type="evidence" value="ECO:0007669"/>
    <property type="project" value="InterPro"/>
</dbReference>
<dbReference type="SMART" id="SM00091">
    <property type="entry name" value="PAS"/>
    <property type="match status" value="1"/>
</dbReference>
<evidence type="ECO:0000256" key="4">
    <source>
        <dbReference type="ARBA" id="ARBA00022679"/>
    </source>
</evidence>
<dbReference type="InterPro" id="IPR004358">
    <property type="entry name" value="Sig_transdc_His_kin-like_C"/>
</dbReference>
<dbReference type="AlphaFoldDB" id="A0A5K7XA08"/>
<dbReference type="SMART" id="SM00387">
    <property type="entry name" value="HATPase_c"/>
    <property type="match status" value="1"/>
</dbReference>
<dbReference type="PANTHER" id="PTHR43547:SF2">
    <property type="entry name" value="HYBRID SIGNAL TRANSDUCTION HISTIDINE KINASE C"/>
    <property type="match status" value="1"/>
</dbReference>
<dbReference type="PROSITE" id="PS50110">
    <property type="entry name" value="RESPONSE_REGULATORY"/>
    <property type="match status" value="1"/>
</dbReference>
<dbReference type="InterPro" id="IPR036097">
    <property type="entry name" value="HisK_dim/P_sf"/>
</dbReference>
<keyword evidence="7" id="KW-0472">Membrane</keyword>
<dbReference type="Gene3D" id="1.10.287.130">
    <property type="match status" value="1"/>
</dbReference>
<evidence type="ECO:0000259" key="11">
    <source>
        <dbReference type="PROSITE" id="PS50112"/>
    </source>
</evidence>
<feature type="domain" description="Histidine kinase" evidence="9">
    <location>
        <begin position="150"/>
        <end position="366"/>
    </location>
</feature>
<dbReference type="Pfam" id="PF02518">
    <property type="entry name" value="HATPase_c"/>
    <property type="match status" value="1"/>
</dbReference>
<protein>
    <recommendedName>
        <fullName evidence="2">histidine kinase</fullName>
        <ecNumber evidence="2">2.7.13.3</ecNumber>
    </recommendedName>
</protein>
<evidence type="ECO:0000256" key="7">
    <source>
        <dbReference type="ARBA" id="ARBA00023136"/>
    </source>
</evidence>
<sequence length="503" mass="55724">MSAKADPAEWSEEELWQTISANVTDYAIFMLSADGKIATWNAGAQRILGYAEEEIIGHSFSEIFTPADKSQQQPRNELRIAQERGRAEDERWHVRKDGSAFWASGIVTPLWDKNGALKGFAKVLRDITDRKNAEDKLQEENRRKDEFLAMLSHELRNPLAAVKNASQLLNSGDESVTQEAAGIIQRQTDLLIRMVDDLLDVSRVTTGKFQLRLQQGTLQQVLEQSIETNRPLIANRSQQLSIDVPQEFVWLRADPARLAQAIGSLLQNAAKFSDNQGEIILSAKRLGNEVHVKVKDNGAGIRSDLLPQIFEPFVQSDNSLDRTMGGLGVGLALVKRIVEMHGGIVEAHSSGVGNGSEFVVKLPVVPELEETRPVSAPQGLATPSLRILIAEDNVDTSKSLQLLLQKSGHQVETASNGREALERAARMRPTVILADIGLPVMDGFMLAERIRAHDELKDTYLIAMTGYGRAEDFERSKQAGFNHHLVKPVELKRLFELLSLVPG</sequence>
<dbReference type="SUPFAM" id="SSF52172">
    <property type="entry name" value="CheY-like"/>
    <property type="match status" value="1"/>
</dbReference>
<dbReference type="Proteomes" id="UP000326837">
    <property type="component" value="Chromosome"/>
</dbReference>
<dbReference type="EC" id="2.7.13.3" evidence="2"/>
<dbReference type="Pfam" id="PF13426">
    <property type="entry name" value="PAS_9"/>
    <property type="match status" value="1"/>
</dbReference>
<keyword evidence="3 8" id="KW-0597">Phosphoprotein</keyword>
<evidence type="ECO:0000256" key="8">
    <source>
        <dbReference type="PROSITE-ProRule" id="PRU00169"/>
    </source>
</evidence>
<evidence type="ECO:0000313" key="14">
    <source>
        <dbReference type="Proteomes" id="UP000326837"/>
    </source>
</evidence>
<dbReference type="InterPro" id="IPR035965">
    <property type="entry name" value="PAS-like_dom_sf"/>
</dbReference>
<dbReference type="PROSITE" id="PS50112">
    <property type="entry name" value="PAS"/>
    <property type="match status" value="1"/>
</dbReference>
<evidence type="ECO:0000313" key="13">
    <source>
        <dbReference type="EMBL" id="BBO33388.1"/>
    </source>
</evidence>
<keyword evidence="4" id="KW-0808">Transferase</keyword>
<dbReference type="Gene3D" id="3.30.565.10">
    <property type="entry name" value="Histidine kinase-like ATPase, C-terminal domain"/>
    <property type="match status" value="1"/>
</dbReference>
<dbReference type="SUPFAM" id="SSF47384">
    <property type="entry name" value="Homodimeric domain of signal transducing histidine kinase"/>
    <property type="match status" value="1"/>
</dbReference>
<dbReference type="NCBIfam" id="TIGR00229">
    <property type="entry name" value="sensory_box"/>
    <property type="match status" value="1"/>
</dbReference>
<dbReference type="EMBL" id="AP021861">
    <property type="protein sequence ID" value="BBO33388.1"/>
    <property type="molecule type" value="Genomic_DNA"/>
</dbReference>
<dbReference type="SMART" id="SM00388">
    <property type="entry name" value="HisKA"/>
    <property type="match status" value="1"/>
</dbReference>
<dbReference type="InterPro" id="IPR011006">
    <property type="entry name" value="CheY-like_superfamily"/>
</dbReference>
<dbReference type="InterPro" id="IPR036890">
    <property type="entry name" value="HATPase_C_sf"/>
</dbReference>
<dbReference type="SUPFAM" id="SSF55874">
    <property type="entry name" value="ATPase domain of HSP90 chaperone/DNA topoisomerase II/histidine kinase"/>
    <property type="match status" value="1"/>
</dbReference>
<organism evidence="13 14">
    <name type="scientific">Lacipirellula parvula</name>
    <dbReference type="NCBI Taxonomy" id="2650471"/>
    <lineage>
        <taxon>Bacteria</taxon>
        <taxon>Pseudomonadati</taxon>
        <taxon>Planctomycetota</taxon>
        <taxon>Planctomycetia</taxon>
        <taxon>Pirellulales</taxon>
        <taxon>Lacipirellulaceae</taxon>
        <taxon>Lacipirellula</taxon>
    </lineage>
</organism>
<dbReference type="CDD" id="cd00082">
    <property type="entry name" value="HisKA"/>
    <property type="match status" value="1"/>
</dbReference>
<feature type="modified residue" description="4-aspartylphosphate" evidence="8">
    <location>
        <position position="435"/>
    </location>
</feature>
<evidence type="ECO:0000256" key="1">
    <source>
        <dbReference type="ARBA" id="ARBA00000085"/>
    </source>
</evidence>
<dbReference type="SMART" id="SM00448">
    <property type="entry name" value="REC"/>
    <property type="match status" value="1"/>
</dbReference>
<dbReference type="CDD" id="cd17580">
    <property type="entry name" value="REC_2_DhkD-like"/>
    <property type="match status" value="1"/>
</dbReference>
<dbReference type="PRINTS" id="PR00344">
    <property type="entry name" value="BCTRLSENSOR"/>
</dbReference>
<evidence type="ECO:0000259" key="9">
    <source>
        <dbReference type="PROSITE" id="PS50109"/>
    </source>
</evidence>
<evidence type="ECO:0000259" key="12">
    <source>
        <dbReference type="PROSITE" id="PS50113"/>
    </source>
</evidence>
<dbReference type="Pfam" id="PF00512">
    <property type="entry name" value="HisKA"/>
    <property type="match status" value="1"/>
</dbReference>
<dbReference type="RefSeq" id="WP_152099172.1">
    <property type="nucleotide sequence ID" value="NZ_AP021861.1"/>
</dbReference>
<evidence type="ECO:0000256" key="5">
    <source>
        <dbReference type="ARBA" id="ARBA00022777"/>
    </source>
</evidence>
<proteinExistence type="predicted"/>
<gene>
    <name evidence="13" type="ORF">PLANPX_3000</name>
</gene>
<dbReference type="InterPro" id="IPR003661">
    <property type="entry name" value="HisK_dim/P_dom"/>
</dbReference>
<dbReference type="KEGG" id="lpav:PLANPX_3000"/>
<dbReference type="Pfam" id="PF00072">
    <property type="entry name" value="Response_reg"/>
    <property type="match status" value="1"/>
</dbReference>
<dbReference type="Gene3D" id="3.40.50.2300">
    <property type="match status" value="1"/>
</dbReference>
<feature type="domain" description="Response regulatory" evidence="10">
    <location>
        <begin position="386"/>
        <end position="502"/>
    </location>
</feature>
<feature type="domain" description="PAC" evidence="12">
    <location>
        <begin position="87"/>
        <end position="139"/>
    </location>
</feature>
<keyword evidence="5" id="KW-0418">Kinase</keyword>
<evidence type="ECO:0000256" key="2">
    <source>
        <dbReference type="ARBA" id="ARBA00012438"/>
    </source>
</evidence>
<dbReference type="InterPro" id="IPR003594">
    <property type="entry name" value="HATPase_dom"/>
</dbReference>
<dbReference type="PROSITE" id="PS50113">
    <property type="entry name" value="PAC"/>
    <property type="match status" value="1"/>
</dbReference>
<dbReference type="PANTHER" id="PTHR43547">
    <property type="entry name" value="TWO-COMPONENT HISTIDINE KINASE"/>
    <property type="match status" value="1"/>
</dbReference>
<dbReference type="PROSITE" id="PS50109">
    <property type="entry name" value="HIS_KIN"/>
    <property type="match status" value="1"/>
</dbReference>
<keyword evidence="6" id="KW-0902">Two-component regulatory system</keyword>
<dbReference type="InterPro" id="IPR000700">
    <property type="entry name" value="PAS-assoc_C"/>
</dbReference>
<keyword evidence="14" id="KW-1185">Reference proteome</keyword>